<accession>Q2LSK6</accession>
<dbReference type="OrthoDB" id="9765170at2"/>
<keyword evidence="13" id="KW-1185">Reference proteome</keyword>
<evidence type="ECO:0000256" key="4">
    <source>
        <dbReference type="ARBA" id="ARBA00022692"/>
    </source>
</evidence>
<dbReference type="CDD" id="cd12912">
    <property type="entry name" value="PDC2_MCP_like"/>
    <property type="match status" value="1"/>
</dbReference>
<comment type="subcellular location">
    <subcellularLocation>
        <location evidence="1">Cell membrane</location>
        <topology evidence="1">Multi-pass membrane protein</topology>
    </subcellularLocation>
</comment>
<keyword evidence="6 10" id="KW-0472">Membrane</keyword>
<dbReference type="SMART" id="SM00283">
    <property type="entry name" value="MA"/>
    <property type="match status" value="1"/>
</dbReference>
<feature type="compositionally biased region" description="Polar residues" evidence="9">
    <location>
        <begin position="378"/>
        <end position="389"/>
    </location>
</feature>
<dbReference type="InParanoid" id="Q2LSK6"/>
<dbReference type="SUPFAM" id="SSF58104">
    <property type="entry name" value="Methyl-accepting chemotaxis protein (MCP) signaling domain"/>
    <property type="match status" value="1"/>
</dbReference>
<dbReference type="SUPFAM" id="SSF103190">
    <property type="entry name" value="Sensory domain-like"/>
    <property type="match status" value="1"/>
</dbReference>
<evidence type="ECO:0000256" key="7">
    <source>
        <dbReference type="ARBA" id="ARBA00029447"/>
    </source>
</evidence>
<dbReference type="eggNOG" id="COG0840">
    <property type="taxonomic scope" value="Bacteria"/>
</dbReference>
<dbReference type="InterPro" id="IPR004089">
    <property type="entry name" value="MCPsignal_dom"/>
</dbReference>
<keyword evidence="4 10" id="KW-0812">Transmembrane</keyword>
<dbReference type="PANTHER" id="PTHR43531:SF14">
    <property type="entry name" value="METHYL-ACCEPTING CHEMOTAXIS PROTEIN I-RELATED"/>
    <property type="match status" value="1"/>
</dbReference>
<keyword evidence="5 10" id="KW-1133">Transmembrane helix</keyword>
<evidence type="ECO:0000256" key="5">
    <source>
        <dbReference type="ARBA" id="ARBA00022989"/>
    </source>
</evidence>
<dbReference type="RefSeq" id="WP_011417095.1">
    <property type="nucleotide sequence ID" value="NC_007759.1"/>
</dbReference>
<evidence type="ECO:0000259" key="11">
    <source>
        <dbReference type="PROSITE" id="PS50111"/>
    </source>
</evidence>
<dbReference type="PRINTS" id="PR00260">
    <property type="entry name" value="CHEMTRNSDUCR"/>
</dbReference>
<dbReference type="Proteomes" id="UP000001933">
    <property type="component" value="Chromosome"/>
</dbReference>
<keyword evidence="3" id="KW-0488">Methylation</keyword>
<reference evidence="12 13" key="1">
    <citation type="journal article" date="2007" name="Proc. Natl. Acad. Sci. U.S.A.">
        <title>The genome of Syntrophus aciditrophicus: life at the thermodynamic limit of microbial growth.</title>
        <authorList>
            <person name="McInerney M.J."/>
            <person name="Rohlin L."/>
            <person name="Mouttaki H."/>
            <person name="Kim U."/>
            <person name="Krupp R.S."/>
            <person name="Rios-Hernandez L."/>
            <person name="Sieber J."/>
            <person name="Struchtemeyer C.G."/>
            <person name="Bhattacharyya A."/>
            <person name="Campbell J.W."/>
            <person name="Gunsalus R.P."/>
        </authorList>
    </citation>
    <scope>NUCLEOTIDE SEQUENCE [LARGE SCALE GENOMIC DNA]</scope>
    <source>
        <strain evidence="12 13">SB</strain>
    </source>
</reference>
<keyword evidence="2" id="KW-1003">Cell membrane</keyword>
<dbReference type="AlphaFoldDB" id="Q2LSK6"/>
<dbReference type="PANTHER" id="PTHR43531">
    <property type="entry name" value="PROTEIN ICFG"/>
    <property type="match status" value="1"/>
</dbReference>
<sequence length="648" mass="68200">MKKRTLEFKLVAGGILLVLIPLLVTGIFSTLRSSKALESTAMGQSEQVAKSVGNMVQLVLQEEIKVATHLASNNTVIEAAAGVAGKGVDGAAVELTRACSTLGMILKKSGTDYEYIVVTDSSGKIIADSNGGQLRGMDISERDYIKVPKSTGKSHVGEVSKSKATGKPIAPFGAPVYSSSGQFLGVVGCVANIDFISDKIGAVKIGETGYAYVLNKEGVVIAHPKADFILEKNLAKEEGMVEFAQQMLARKSGTGKYALAGVEKIGGYAPVELTAWSVGVVQDYEELMAPAVSIRNFMMLITAAFLALAVVLVLYFARSISRPIKNAVNTLNDSADQIASASMQVSSASQSLAEGASEQASALEETSSSLEEMSSMTKQNAGNASQADSLMRQANQVVQRANSSMIHLTDSMQQISKASDETSKIIKTIDEVAFQTNLLALNAAVEAARAGEAGAGFAVVAEEVRNLAMRAADAARNTASLIEGTVKKVKEGSDLVVKTNEAFMEVAESSEKVGGLVSEIAAASNEQAQGIDQVNKAVAEMDKVTQQTAANAEESASASEELNAQAQQMKNISNDLADIVGAVNSSLASSVNGFQAQAAHDSRKGILKKISALPMSRSIVRSPSPKQKGKEIRPDQIIPLEDDEFKDF</sequence>
<evidence type="ECO:0000256" key="9">
    <source>
        <dbReference type="SAM" id="MobiDB-lite"/>
    </source>
</evidence>
<keyword evidence="8" id="KW-0807">Transducer</keyword>
<evidence type="ECO:0000313" key="12">
    <source>
        <dbReference type="EMBL" id="ABC77066.1"/>
    </source>
</evidence>
<proteinExistence type="inferred from homology"/>
<dbReference type="InterPro" id="IPR029151">
    <property type="entry name" value="Sensor-like_sf"/>
</dbReference>
<dbReference type="Pfam" id="PF02743">
    <property type="entry name" value="dCache_1"/>
    <property type="match status" value="1"/>
</dbReference>
<name>Q2LSK6_SYNAS</name>
<feature type="region of interest" description="Disordered" evidence="9">
    <location>
        <begin position="617"/>
        <end position="648"/>
    </location>
</feature>
<evidence type="ECO:0000256" key="8">
    <source>
        <dbReference type="PROSITE-ProRule" id="PRU00284"/>
    </source>
</evidence>
<dbReference type="InterPro" id="IPR051310">
    <property type="entry name" value="MCP_chemotaxis"/>
</dbReference>
<organism evidence="12 13">
    <name type="scientific">Syntrophus aciditrophicus (strain SB)</name>
    <dbReference type="NCBI Taxonomy" id="56780"/>
    <lineage>
        <taxon>Bacteria</taxon>
        <taxon>Pseudomonadati</taxon>
        <taxon>Thermodesulfobacteriota</taxon>
        <taxon>Syntrophia</taxon>
        <taxon>Syntrophales</taxon>
        <taxon>Syntrophaceae</taxon>
        <taxon>Syntrophus</taxon>
    </lineage>
</organism>
<evidence type="ECO:0000256" key="6">
    <source>
        <dbReference type="ARBA" id="ARBA00023136"/>
    </source>
</evidence>
<evidence type="ECO:0000313" key="13">
    <source>
        <dbReference type="Proteomes" id="UP000001933"/>
    </source>
</evidence>
<dbReference type="PROSITE" id="PS50111">
    <property type="entry name" value="CHEMOTAXIS_TRANSDUC_2"/>
    <property type="match status" value="1"/>
</dbReference>
<gene>
    <name evidence="12" type="ORF">SYN_00971</name>
</gene>
<protein>
    <submittedName>
        <fullName evidence="12">Methyl-accepting chemotaxis protein</fullName>
    </submittedName>
</protein>
<dbReference type="GO" id="GO:0006935">
    <property type="term" value="P:chemotaxis"/>
    <property type="evidence" value="ECO:0007669"/>
    <property type="project" value="InterPro"/>
</dbReference>
<comment type="similarity">
    <text evidence="7">Belongs to the methyl-accepting chemotaxis (MCP) protein family.</text>
</comment>
<dbReference type="Pfam" id="PF00015">
    <property type="entry name" value="MCPsignal"/>
    <property type="match status" value="1"/>
</dbReference>
<dbReference type="CDD" id="cd12914">
    <property type="entry name" value="PDC1_DGC_like"/>
    <property type="match status" value="1"/>
</dbReference>
<feature type="transmembrane region" description="Helical" evidence="10">
    <location>
        <begin position="297"/>
        <end position="317"/>
    </location>
</feature>
<dbReference type="InterPro" id="IPR033479">
    <property type="entry name" value="dCache_1"/>
</dbReference>
<dbReference type="GO" id="GO:0005886">
    <property type="term" value="C:plasma membrane"/>
    <property type="evidence" value="ECO:0007669"/>
    <property type="project" value="UniProtKB-SubCell"/>
</dbReference>
<dbReference type="GO" id="GO:0004888">
    <property type="term" value="F:transmembrane signaling receptor activity"/>
    <property type="evidence" value="ECO:0007669"/>
    <property type="project" value="InterPro"/>
</dbReference>
<dbReference type="eggNOG" id="COG4191">
    <property type="taxonomic scope" value="Bacteria"/>
</dbReference>
<feature type="compositionally biased region" description="Low complexity" evidence="9">
    <location>
        <begin position="356"/>
        <end position="377"/>
    </location>
</feature>
<dbReference type="HOGENOM" id="CLU_000445_107_19_7"/>
<evidence type="ECO:0000256" key="1">
    <source>
        <dbReference type="ARBA" id="ARBA00004651"/>
    </source>
</evidence>
<evidence type="ECO:0000256" key="2">
    <source>
        <dbReference type="ARBA" id="ARBA00022475"/>
    </source>
</evidence>
<dbReference type="GO" id="GO:0007165">
    <property type="term" value="P:signal transduction"/>
    <property type="evidence" value="ECO:0007669"/>
    <property type="project" value="UniProtKB-KW"/>
</dbReference>
<feature type="domain" description="Methyl-accepting transducer" evidence="11">
    <location>
        <begin position="334"/>
        <end position="563"/>
    </location>
</feature>
<evidence type="ECO:0000256" key="3">
    <source>
        <dbReference type="ARBA" id="ARBA00022481"/>
    </source>
</evidence>
<dbReference type="KEGG" id="sat:SYN_00971"/>
<dbReference type="EMBL" id="CP000252">
    <property type="protein sequence ID" value="ABC77066.1"/>
    <property type="molecule type" value="Genomic_DNA"/>
</dbReference>
<dbReference type="InterPro" id="IPR004090">
    <property type="entry name" value="Chemotax_Me-accpt_rcpt"/>
</dbReference>
<dbReference type="Gene3D" id="1.10.287.950">
    <property type="entry name" value="Methyl-accepting chemotaxis protein"/>
    <property type="match status" value="1"/>
</dbReference>
<dbReference type="Gene3D" id="3.30.450.20">
    <property type="entry name" value="PAS domain"/>
    <property type="match status" value="1"/>
</dbReference>
<dbReference type="STRING" id="56780.SYN_00971"/>
<evidence type="ECO:0000256" key="10">
    <source>
        <dbReference type="SAM" id="Phobius"/>
    </source>
</evidence>
<feature type="region of interest" description="Disordered" evidence="9">
    <location>
        <begin position="356"/>
        <end position="389"/>
    </location>
</feature>